<dbReference type="EMBL" id="NBII01000006">
    <property type="protein sequence ID" value="PAV18182.1"/>
    <property type="molecule type" value="Genomic_DNA"/>
</dbReference>
<reference evidence="2 3" key="1">
    <citation type="journal article" date="2017" name="Mol. Ecol.">
        <title>Comparative and population genomic landscape of Phellinus noxius: A hypervariable fungus causing root rot in trees.</title>
        <authorList>
            <person name="Chung C.L."/>
            <person name="Lee T.J."/>
            <person name="Akiba M."/>
            <person name="Lee H.H."/>
            <person name="Kuo T.H."/>
            <person name="Liu D."/>
            <person name="Ke H.M."/>
            <person name="Yokoi T."/>
            <person name="Roa M.B."/>
            <person name="Lu M.J."/>
            <person name="Chang Y.Y."/>
            <person name="Ann P.J."/>
            <person name="Tsai J.N."/>
            <person name="Chen C.Y."/>
            <person name="Tzean S.S."/>
            <person name="Ota Y."/>
            <person name="Hattori T."/>
            <person name="Sahashi N."/>
            <person name="Liou R.F."/>
            <person name="Kikuchi T."/>
            <person name="Tsai I.J."/>
        </authorList>
    </citation>
    <scope>NUCLEOTIDE SEQUENCE [LARGE SCALE GENOMIC DNA]</scope>
    <source>
        <strain evidence="2 3">FFPRI411160</strain>
    </source>
</reference>
<name>A0A286UEY1_9AGAM</name>
<evidence type="ECO:0000313" key="3">
    <source>
        <dbReference type="Proteomes" id="UP000217199"/>
    </source>
</evidence>
<protein>
    <submittedName>
        <fullName evidence="2">Uncharacterized protein</fullName>
    </submittedName>
</protein>
<feature type="region of interest" description="Disordered" evidence="1">
    <location>
        <begin position="118"/>
        <end position="154"/>
    </location>
</feature>
<dbReference type="AlphaFoldDB" id="A0A286UEY1"/>
<gene>
    <name evidence="2" type="ORF">PNOK_0666800</name>
</gene>
<accession>A0A286UEY1</accession>
<evidence type="ECO:0000313" key="2">
    <source>
        <dbReference type="EMBL" id="PAV18182.1"/>
    </source>
</evidence>
<feature type="compositionally biased region" description="Polar residues" evidence="1">
    <location>
        <begin position="180"/>
        <end position="202"/>
    </location>
</feature>
<dbReference type="InParanoid" id="A0A286UEY1"/>
<keyword evidence="3" id="KW-1185">Reference proteome</keyword>
<feature type="region of interest" description="Disordered" evidence="1">
    <location>
        <begin position="173"/>
        <end position="258"/>
    </location>
</feature>
<sequence>MARTRLELYCLGFDINANCSKSKNLITDSTEIPPFRPYLVENPQKSTSGPLYSVYQKDNLQTILSSLISFEKELYLLTATAKGTIMSQGHTSQLLKAKKSFQELRERTKNTASKIIDAMKSRKESDNNQTLSPNSPSEPGGMAIKSDSSASTTELGGHILSRKTLNETMAEMENRDDNSPGDQSQSSAVARLPTENTITSRPNLVLKIDGPPSGDSPPPRISDENPLTPLTPSPRKDKDKTNQDLPTTPTGGSLREDA</sequence>
<organism evidence="2 3">
    <name type="scientific">Pyrrhoderma noxium</name>
    <dbReference type="NCBI Taxonomy" id="2282107"/>
    <lineage>
        <taxon>Eukaryota</taxon>
        <taxon>Fungi</taxon>
        <taxon>Dikarya</taxon>
        <taxon>Basidiomycota</taxon>
        <taxon>Agaricomycotina</taxon>
        <taxon>Agaricomycetes</taxon>
        <taxon>Hymenochaetales</taxon>
        <taxon>Hymenochaetaceae</taxon>
        <taxon>Pyrrhoderma</taxon>
    </lineage>
</organism>
<comment type="caution">
    <text evidence="2">The sequence shown here is derived from an EMBL/GenBank/DDBJ whole genome shotgun (WGS) entry which is preliminary data.</text>
</comment>
<proteinExistence type="predicted"/>
<feature type="compositionally biased region" description="Polar residues" evidence="1">
    <location>
        <begin position="127"/>
        <end position="137"/>
    </location>
</feature>
<dbReference type="Proteomes" id="UP000217199">
    <property type="component" value="Unassembled WGS sequence"/>
</dbReference>
<evidence type="ECO:0000256" key="1">
    <source>
        <dbReference type="SAM" id="MobiDB-lite"/>
    </source>
</evidence>